<keyword evidence="10" id="KW-1185">Reference proteome</keyword>
<dbReference type="EC" id="2.3.1.9" evidence="2"/>
<evidence type="ECO:0000313" key="10">
    <source>
        <dbReference type="Proteomes" id="UP001056500"/>
    </source>
</evidence>
<dbReference type="EMBL" id="CP098755">
    <property type="protein sequence ID" value="USG65069.1"/>
    <property type="molecule type" value="Genomic_DNA"/>
</dbReference>
<dbReference type="PANTHER" id="PTHR18919">
    <property type="entry name" value="ACETYL-COA C-ACYLTRANSFERASE"/>
    <property type="match status" value="1"/>
</dbReference>
<evidence type="ECO:0000313" key="9">
    <source>
        <dbReference type="EMBL" id="USG65069.1"/>
    </source>
</evidence>
<dbReference type="CDD" id="cd00751">
    <property type="entry name" value="thiolase"/>
    <property type="match status" value="1"/>
</dbReference>
<keyword evidence="4 6" id="KW-0012">Acyltransferase</keyword>
<dbReference type="PROSITE" id="PS00737">
    <property type="entry name" value="THIOLASE_2"/>
    <property type="match status" value="1"/>
</dbReference>
<comment type="similarity">
    <text evidence="1 6">Belongs to the thiolase-like superfamily. Thiolase family.</text>
</comment>
<evidence type="ECO:0000256" key="6">
    <source>
        <dbReference type="RuleBase" id="RU003557"/>
    </source>
</evidence>
<feature type="domain" description="Thiolase C-terminal" evidence="8">
    <location>
        <begin position="269"/>
        <end position="397"/>
    </location>
</feature>
<dbReference type="InterPro" id="IPR020616">
    <property type="entry name" value="Thiolase_N"/>
</dbReference>
<reference evidence="9" key="1">
    <citation type="submission" date="2022-06" db="EMBL/GenBank/DDBJ databases">
        <title>Genome sequencing of Brevibacillus sp. BB3-R1.</title>
        <authorList>
            <person name="Heo J."/>
            <person name="Lee D."/>
            <person name="Won M."/>
            <person name="Han B.-H."/>
            <person name="Hong S.-B."/>
            <person name="Kwon S.-W."/>
        </authorList>
    </citation>
    <scope>NUCLEOTIDE SEQUENCE</scope>
    <source>
        <strain evidence="9">BB3-R1</strain>
    </source>
</reference>
<evidence type="ECO:0000259" key="7">
    <source>
        <dbReference type="Pfam" id="PF00108"/>
    </source>
</evidence>
<dbReference type="NCBIfam" id="TIGR01930">
    <property type="entry name" value="AcCoA-C-Actrans"/>
    <property type="match status" value="1"/>
</dbReference>
<gene>
    <name evidence="9" type="ORF">NDK47_23575</name>
</gene>
<evidence type="ECO:0000256" key="2">
    <source>
        <dbReference type="ARBA" id="ARBA00012705"/>
    </source>
</evidence>
<feature type="domain" description="Thiolase N-terminal" evidence="7">
    <location>
        <begin position="5"/>
        <end position="260"/>
    </location>
</feature>
<evidence type="ECO:0000256" key="5">
    <source>
        <dbReference type="ARBA" id="ARBA00030755"/>
    </source>
</evidence>
<dbReference type="InterPro" id="IPR020617">
    <property type="entry name" value="Thiolase_C"/>
</dbReference>
<dbReference type="InterPro" id="IPR016039">
    <property type="entry name" value="Thiolase-like"/>
</dbReference>
<evidence type="ECO:0000256" key="3">
    <source>
        <dbReference type="ARBA" id="ARBA00022679"/>
    </source>
</evidence>
<sequence length="400" mass="43026">MNHDVVIVSGIRTPFGKFGGSLKDSSTIDLSAIVMDSVLKKAGISHQTVQEVNWGVCSQAEADEVLAPVIARQALLKAGLPDTTISMTIDQACCSGMAAVKHSYLSVRRGDVTVSLGGGAEVMSRTPMVIRPLRWGNRLGDVVIRDPADGLRYFDYNLVSLDAAEVAMEYGISREEQDEWAYRSQQNWLKAFKEKKFEDEIVPITTLTDKRVFAVDEFPRPDTTIEKLAALPTVFGSPSITAGNAPGLNDGAAVLLLMNRKEVEKRQLKSLATIVCTASVATAPRQIASVPALAIQKALCQSKLSIDDMKLFEINEAFSAVPLVSSLILGGENRERMLQIRERVNVNGGAIAIGHPVGASGARILLTLIHELRRRGGGYGVASICGGLAQAEAIIVKVDD</sequence>
<dbReference type="Pfam" id="PF02803">
    <property type="entry name" value="Thiolase_C"/>
    <property type="match status" value="1"/>
</dbReference>
<proteinExistence type="inferred from homology"/>
<protein>
    <recommendedName>
        <fullName evidence="2">acetyl-CoA C-acetyltransferase</fullName>
        <ecNumber evidence="2">2.3.1.9</ecNumber>
    </recommendedName>
    <alternativeName>
        <fullName evidence="5">Acetoacetyl-CoA thiolase</fullName>
    </alternativeName>
</protein>
<dbReference type="InterPro" id="IPR020613">
    <property type="entry name" value="Thiolase_CS"/>
</dbReference>
<dbReference type="SUPFAM" id="SSF53901">
    <property type="entry name" value="Thiolase-like"/>
    <property type="match status" value="2"/>
</dbReference>
<dbReference type="InterPro" id="IPR002155">
    <property type="entry name" value="Thiolase"/>
</dbReference>
<dbReference type="Pfam" id="PF00108">
    <property type="entry name" value="Thiolase_N"/>
    <property type="match status" value="1"/>
</dbReference>
<evidence type="ECO:0000256" key="4">
    <source>
        <dbReference type="ARBA" id="ARBA00023315"/>
    </source>
</evidence>
<dbReference type="Gene3D" id="3.40.47.10">
    <property type="match status" value="2"/>
</dbReference>
<evidence type="ECO:0000259" key="8">
    <source>
        <dbReference type="Pfam" id="PF02803"/>
    </source>
</evidence>
<dbReference type="PIRSF" id="PIRSF000429">
    <property type="entry name" value="Ac-CoA_Ac_transf"/>
    <property type="match status" value="1"/>
</dbReference>
<accession>A0ABY4WEA3</accession>
<dbReference type="PANTHER" id="PTHR18919:SF107">
    <property type="entry name" value="ACETYL-COA ACETYLTRANSFERASE, CYTOSOLIC"/>
    <property type="match status" value="1"/>
</dbReference>
<dbReference type="RefSeq" id="WP_251872176.1">
    <property type="nucleotide sequence ID" value="NZ_CP098755.1"/>
</dbReference>
<organism evidence="9 10">
    <name type="scientific">Brevibacillus ruminantium</name>
    <dbReference type="NCBI Taxonomy" id="2950604"/>
    <lineage>
        <taxon>Bacteria</taxon>
        <taxon>Bacillati</taxon>
        <taxon>Bacillota</taxon>
        <taxon>Bacilli</taxon>
        <taxon>Bacillales</taxon>
        <taxon>Paenibacillaceae</taxon>
        <taxon>Brevibacillus</taxon>
    </lineage>
</organism>
<evidence type="ECO:0000256" key="1">
    <source>
        <dbReference type="ARBA" id="ARBA00010982"/>
    </source>
</evidence>
<dbReference type="InterPro" id="IPR020610">
    <property type="entry name" value="Thiolase_AS"/>
</dbReference>
<dbReference type="PROSITE" id="PS00099">
    <property type="entry name" value="THIOLASE_3"/>
    <property type="match status" value="1"/>
</dbReference>
<keyword evidence="3 6" id="KW-0808">Transferase</keyword>
<dbReference type="Proteomes" id="UP001056500">
    <property type="component" value="Chromosome"/>
</dbReference>
<name>A0ABY4WEA3_9BACL</name>